<reference evidence="1 2" key="1">
    <citation type="submission" date="2019-06" db="EMBL/GenBank/DDBJ databases">
        <title>WGS assembly of Gossypium darwinii.</title>
        <authorList>
            <person name="Chen Z.J."/>
            <person name="Sreedasyam A."/>
            <person name="Ando A."/>
            <person name="Song Q."/>
            <person name="De L."/>
            <person name="Hulse-Kemp A."/>
            <person name="Ding M."/>
            <person name="Ye W."/>
            <person name="Kirkbride R."/>
            <person name="Jenkins J."/>
            <person name="Plott C."/>
            <person name="Lovell J."/>
            <person name="Lin Y.-M."/>
            <person name="Vaughn R."/>
            <person name="Liu B."/>
            <person name="Li W."/>
            <person name="Simpson S."/>
            <person name="Scheffler B."/>
            <person name="Saski C."/>
            <person name="Grover C."/>
            <person name="Hu G."/>
            <person name="Conover J."/>
            <person name="Carlson J."/>
            <person name="Shu S."/>
            <person name="Boston L."/>
            <person name="Williams M."/>
            <person name="Peterson D."/>
            <person name="Mcgee K."/>
            <person name="Jones D."/>
            <person name="Wendel J."/>
            <person name="Stelly D."/>
            <person name="Grimwood J."/>
            <person name="Schmutz J."/>
        </authorList>
    </citation>
    <scope>NUCLEOTIDE SEQUENCE [LARGE SCALE GENOMIC DNA]</scope>
    <source>
        <strain evidence="1">1808015.09</strain>
    </source>
</reference>
<dbReference type="Proteomes" id="UP000323506">
    <property type="component" value="Chromosome A10"/>
</dbReference>
<proteinExistence type="predicted"/>
<organism evidence="1 2">
    <name type="scientific">Gossypium darwinii</name>
    <name type="common">Darwin's cotton</name>
    <name type="synonym">Gossypium barbadense var. darwinii</name>
    <dbReference type="NCBI Taxonomy" id="34276"/>
    <lineage>
        <taxon>Eukaryota</taxon>
        <taxon>Viridiplantae</taxon>
        <taxon>Streptophyta</taxon>
        <taxon>Embryophyta</taxon>
        <taxon>Tracheophyta</taxon>
        <taxon>Spermatophyta</taxon>
        <taxon>Magnoliopsida</taxon>
        <taxon>eudicotyledons</taxon>
        <taxon>Gunneridae</taxon>
        <taxon>Pentapetalae</taxon>
        <taxon>rosids</taxon>
        <taxon>malvids</taxon>
        <taxon>Malvales</taxon>
        <taxon>Malvaceae</taxon>
        <taxon>Malvoideae</taxon>
        <taxon>Gossypium</taxon>
    </lineage>
</organism>
<protein>
    <submittedName>
        <fullName evidence="1">Uncharacterized protein</fullName>
    </submittedName>
</protein>
<accession>A0A5D2EYU4</accession>
<name>A0A5D2EYU4_GOSDA</name>
<dbReference type="AlphaFoldDB" id="A0A5D2EYU4"/>
<sequence length="132" mass="15244">MSHKRIRSSKISAKSPIWVHDDEAKERFDSIFKTPPMFLDKGLKLGNTDNTVIPLSIRKIVVAFKWKIFCEVRPHPNEKLVQKFYANLISIDASEILVHKNNVPLTSESINDFLQLPSDEEDDYSMMLKNVN</sequence>
<keyword evidence="2" id="KW-1185">Reference proteome</keyword>
<evidence type="ECO:0000313" key="1">
    <source>
        <dbReference type="EMBL" id="TYG98635.1"/>
    </source>
</evidence>
<evidence type="ECO:0000313" key="2">
    <source>
        <dbReference type="Proteomes" id="UP000323506"/>
    </source>
</evidence>
<gene>
    <name evidence="1" type="ORF">ES288_A10G133000v1</name>
</gene>
<dbReference type="EMBL" id="CM017697">
    <property type="protein sequence ID" value="TYG98635.1"/>
    <property type="molecule type" value="Genomic_DNA"/>
</dbReference>